<dbReference type="Gene3D" id="1.10.260.40">
    <property type="entry name" value="lambda repressor-like DNA-binding domains"/>
    <property type="match status" value="1"/>
</dbReference>
<dbReference type="EMBL" id="WKPI01000045">
    <property type="protein sequence ID" value="MSC34808.1"/>
    <property type="molecule type" value="Genomic_DNA"/>
</dbReference>
<evidence type="ECO:0000313" key="6">
    <source>
        <dbReference type="Proteomes" id="UP000480929"/>
    </source>
</evidence>
<dbReference type="PANTHER" id="PTHR46558">
    <property type="entry name" value="TRACRIPTIONAL REGULATORY PROTEIN-RELATED-RELATED"/>
    <property type="match status" value="1"/>
</dbReference>
<evidence type="ECO:0000313" key="3">
    <source>
        <dbReference type="EMBL" id="MSA91037.1"/>
    </source>
</evidence>
<feature type="domain" description="HTH cro/C1-type" evidence="2">
    <location>
        <begin position="18"/>
        <end position="72"/>
    </location>
</feature>
<gene>
    <name evidence="4" type="ORF">GKD88_16910</name>
    <name evidence="3" type="ORF">GKE08_17030</name>
</gene>
<protein>
    <submittedName>
        <fullName evidence="3">Helix-turn-helix domain-containing protein</fullName>
    </submittedName>
</protein>
<reference evidence="5 6" key="1">
    <citation type="journal article" date="2019" name="Nat. Med.">
        <title>A library of human gut bacterial isolates paired with longitudinal multiomics data enables mechanistic microbiome research.</title>
        <authorList>
            <person name="Poyet M."/>
            <person name="Groussin M."/>
            <person name="Gibbons S.M."/>
            <person name="Avila-Pacheco J."/>
            <person name="Jiang X."/>
            <person name="Kearney S.M."/>
            <person name="Perrotta A.R."/>
            <person name="Berdy B."/>
            <person name="Zhao S."/>
            <person name="Lieberman T.D."/>
            <person name="Swanson P.K."/>
            <person name="Smith M."/>
            <person name="Roesemann S."/>
            <person name="Alexander J.E."/>
            <person name="Rich S.A."/>
            <person name="Livny J."/>
            <person name="Vlamakis H."/>
            <person name="Clish C."/>
            <person name="Bullock K."/>
            <person name="Deik A."/>
            <person name="Scott J."/>
            <person name="Pierce K.A."/>
            <person name="Xavier R.J."/>
            <person name="Alm E.J."/>
        </authorList>
    </citation>
    <scope>NUCLEOTIDE SEQUENCE [LARGE SCALE GENOMIC DNA]</scope>
    <source>
        <strain evidence="3 5">BIOML-A4</strain>
        <strain evidence="4 6">BIOML-A5</strain>
    </source>
</reference>
<evidence type="ECO:0000313" key="4">
    <source>
        <dbReference type="EMBL" id="MSC34808.1"/>
    </source>
</evidence>
<dbReference type="Proteomes" id="UP000480929">
    <property type="component" value="Unassembled WGS sequence"/>
</dbReference>
<keyword evidence="1" id="KW-0238">DNA-binding</keyword>
<dbReference type="SMART" id="SM00530">
    <property type="entry name" value="HTH_XRE"/>
    <property type="match status" value="1"/>
</dbReference>
<accession>A0A6N7SB16</accession>
<dbReference type="OrthoDB" id="9813152at2"/>
<dbReference type="PROSITE" id="PS50943">
    <property type="entry name" value="HTH_CROC1"/>
    <property type="match status" value="1"/>
</dbReference>
<dbReference type="GO" id="GO:0003677">
    <property type="term" value="F:DNA binding"/>
    <property type="evidence" value="ECO:0007669"/>
    <property type="project" value="UniProtKB-KW"/>
</dbReference>
<comment type="caution">
    <text evidence="3">The sequence shown here is derived from an EMBL/GenBank/DDBJ whole genome shotgun (WGS) entry which is preliminary data.</text>
</comment>
<dbReference type="InterPro" id="IPR001387">
    <property type="entry name" value="Cro/C1-type_HTH"/>
</dbReference>
<sequence length="75" mass="8751">MTVRRSKQERRAKMRQWLIDLRKDKGLTQEAMAEMLGVTQPSIGLWESGQRTPKPQVAKKVAEILGFDWTKFYEA</sequence>
<dbReference type="Pfam" id="PF01381">
    <property type="entry name" value="HTH_3"/>
    <property type="match status" value="1"/>
</dbReference>
<keyword evidence="6" id="KW-1185">Reference proteome</keyword>
<proteinExistence type="predicted"/>
<dbReference type="InterPro" id="IPR010982">
    <property type="entry name" value="Lambda_DNA-bd_dom_sf"/>
</dbReference>
<dbReference type="PANTHER" id="PTHR46558:SF11">
    <property type="entry name" value="HTH-TYPE TRANSCRIPTIONAL REGULATOR XRE"/>
    <property type="match status" value="1"/>
</dbReference>
<organism evidence="3 5">
    <name type="scientific">Holdemania massiliensis</name>
    <dbReference type="NCBI Taxonomy" id="1468449"/>
    <lineage>
        <taxon>Bacteria</taxon>
        <taxon>Bacillati</taxon>
        <taxon>Bacillota</taxon>
        <taxon>Erysipelotrichia</taxon>
        <taxon>Erysipelotrichales</taxon>
        <taxon>Erysipelotrichaceae</taxon>
        <taxon>Holdemania</taxon>
    </lineage>
</organism>
<dbReference type="CDD" id="cd00093">
    <property type="entry name" value="HTH_XRE"/>
    <property type="match status" value="1"/>
</dbReference>
<evidence type="ECO:0000313" key="5">
    <source>
        <dbReference type="Proteomes" id="UP000433575"/>
    </source>
</evidence>
<dbReference type="Proteomes" id="UP000433575">
    <property type="component" value="Unassembled WGS sequence"/>
</dbReference>
<dbReference type="EMBL" id="WKPJ01000042">
    <property type="protein sequence ID" value="MSA91037.1"/>
    <property type="molecule type" value="Genomic_DNA"/>
</dbReference>
<evidence type="ECO:0000259" key="2">
    <source>
        <dbReference type="PROSITE" id="PS50943"/>
    </source>
</evidence>
<dbReference type="AlphaFoldDB" id="A0A6N7SB16"/>
<name>A0A6N7SB16_9FIRM</name>
<dbReference type="SUPFAM" id="SSF47413">
    <property type="entry name" value="lambda repressor-like DNA-binding domains"/>
    <property type="match status" value="1"/>
</dbReference>
<evidence type="ECO:0000256" key="1">
    <source>
        <dbReference type="ARBA" id="ARBA00023125"/>
    </source>
</evidence>